<evidence type="ECO:0000259" key="6">
    <source>
        <dbReference type="Pfam" id="PF04085"/>
    </source>
</evidence>
<dbReference type="Gene3D" id="2.40.10.350">
    <property type="entry name" value="Rod shape-determining protein MreC, domain 2"/>
    <property type="match status" value="1"/>
</dbReference>
<protein>
    <recommendedName>
        <fullName evidence="2">Cell shape-determining protein MreC</fullName>
    </recommendedName>
    <alternativeName>
        <fullName evidence="4">Cell shape protein MreC</fullName>
    </alternativeName>
</protein>
<name>A0ABP8YMJ8_9MICO</name>
<dbReference type="InterPro" id="IPR007221">
    <property type="entry name" value="MreC"/>
</dbReference>
<evidence type="ECO:0000256" key="4">
    <source>
        <dbReference type="ARBA" id="ARBA00032089"/>
    </source>
</evidence>
<gene>
    <name evidence="7" type="ORF">GCM10025782_35260</name>
</gene>
<keyword evidence="8" id="KW-1185">Reference proteome</keyword>
<dbReference type="InterPro" id="IPR042175">
    <property type="entry name" value="Cell/Rod_MreC_2"/>
</dbReference>
<comment type="similarity">
    <text evidence="1">Belongs to the MreC family.</text>
</comment>
<sequence length="277" mass="27324">MPRPDTRPRRFATALVALTVVAAGLDLAGAPGPGAVRAAGGAVLGPLERLVSRGTGSGPSAAARDSVRTATDADLDRAHGLEAAAYARLLAAPETRSRRFVAARVVAVGRVGAGGPERVTIDAGSRDGVRADVAVVDADGLVGRVVSVSPWTADVLLLGAADLTVSVRVSPSGVLGSVGSGAQGSRRRPAGQLDLSAVQRGRLTRGDAVTTLGGLDGGPFPRGLRVGTVAGVDTDPAQLVPGASVTPAADLAALDVVGVLVGSPRTTPRTPATGAAG</sequence>
<reference evidence="8" key="1">
    <citation type="journal article" date="2019" name="Int. J. Syst. Evol. Microbiol.">
        <title>The Global Catalogue of Microorganisms (GCM) 10K type strain sequencing project: providing services to taxonomists for standard genome sequencing and annotation.</title>
        <authorList>
            <consortium name="The Broad Institute Genomics Platform"/>
            <consortium name="The Broad Institute Genome Sequencing Center for Infectious Disease"/>
            <person name="Wu L."/>
            <person name="Ma J."/>
        </authorList>
    </citation>
    <scope>NUCLEOTIDE SEQUENCE [LARGE SCALE GENOMIC DNA]</scope>
    <source>
        <strain evidence="8">JCM 18961</strain>
    </source>
</reference>
<evidence type="ECO:0000256" key="1">
    <source>
        <dbReference type="ARBA" id="ARBA00009369"/>
    </source>
</evidence>
<evidence type="ECO:0000313" key="7">
    <source>
        <dbReference type="EMBL" id="GAA4732864.1"/>
    </source>
</evidence>
<feature type="chain" id="PRO_5045117486" description="Cell shape-determining protein MreC" evidence="5">
    <location>
        <begin position="29"/>
        <end position="277"/>
    </location>
</feature>
<evidence type="ECO:0000313" key="8">
    <source>
        <dbReference type="Proteomes" id="UP001500556"/>
    </source>
</evidence>
<dbReference type="Pfam" id="PF04085">
    <property type="entry name" value="MreC"/>
    <property type="match status" value="1"/>
</dbReference>
<dbReference type="RefSeq" id="WP_345505177.1">
    <property type="nucleotide sequence ID" value="NZ_BAABLO010000013.1"/>
</dbReference>
<dbReference type="Gene3D" id="2.40.10.340">
    <property type="entry name" value="Rod shape-determining protein MreC, domain 1"/>
    <property type="match status" value="1"/>
</dbReference>
<evidence type="ECO:0000256" key="5">
    <source>
        <dbReference type="SAM" id="SignalP"/>
    </source>
</evidence>
<dbReference type="InterPro" id="IPR042177">
    <property type="entry name" value="Cell/Rod_1"/>
</dbReference>
<evidence type="ECO:0000256" key="2">
    <source>
        <dbReference type="ARBA" id="ARBA00013855"/>
    </source>
</evidence>
<dbReference type="InterPro" id="IPR055342">
    <property type="entry name" value="MreC_beta-barrel_core"/>
</dbReference>
<dbReference type="Proteomes" id="UP001500556">
    <property type="component" value="Unassembled WGS sequence"/>
</dbReference>
<evidence type="ECO:0000256" key="3">
    <source>
        <dbReference type="ARBA" id="ARBA00022960"/>
    </source>
</evidence>
<feature type="signal peptide" evidence="5">
    <location>
        <begin position="1"/>
        <end position="28"/>
    </location>
</feature>
<accession>A0ABP8YMJ8</accession>
<keyword evidence="3" id="KW-0133">Cell shape</keyword>
<organism evidence="7 8">
    <name type="scientific">Pedococcus ginsenosidimutans</name>
    <dbReference type="NCBI Taxonomy" id="490570"/>
    <lineage>
        <taxon>Bacteria</taxon>
        <taxon>Bacillati</taxon>
        <taxon>Actinomycetota</taxon>
        <taxon>Actinomycetes</taxon>
        <taxon>Micrococcales</taxon>
        <taxon>Intrasporangiaceae</taxon>
        <taxon>Pedococcus</taxon>
    </lineage>
</organism>
<dbReference type="EMBL" id="BAABLO010000013">
    <property type="protein sequence ID" value="GAA4732864.1"/>
    <property type="molecule type" value="Genomic_DNA"/>
</dbReference>
<dbReference type="PANTHER" id="PTHR34138:SF1">
    <property type="entry name" value="CELL SHAPE-DETERMINING PROTEIN MREC"/>
    <property type="match status" value="1"/>
</dbReference>
<proteinExistence type="inferred from homology"/>
<keyword evidence="5" id="KW-0732">Signal</keyword>
<dbReference type="PANTHER" id="PTHR34138">
    <property type="entry name" value="CELL SHAPE-DETERMINING PROTEIN MREC"/>
    <property type="match status" value="1"/>
</dbReference>
<feature type="domain" description="Rod shape-determining protein MreC beta-barrel core" evidence="6">
    <location>
        <begin position="117"/>
        <end position="260"/>
    </location>
</feature>
<comment type="caution">
    <text evidence="7">The sequence shown here is derived from an EMBL/GenBank/DDBJ whole genome shotgun (WGS) entry which is preliminary data.</text>
</comment>